<evidence type="ECO:0000256" key="4">
    <source>
        <dbReference type="ARBA" id="ARBA00022777"/>
    </source>
</evidence>
<dbReference type="EC" id="2.7.13.3" evidence="2"/>
<evidence type="ECO:0000259" key="6">
    <source>
        <dbReference type="Pfam" id="PF02518"/>
    </source>
</evidence>
<dbReference type="Pfam" id="PF02518">
    <property type="entry name" value="HATPase_c"/>
    <property type="match status" value="1"/>
</dbReference>
<dbReference type="InterPro" id="IPR050482">
    <property type="entry name" value="Sensor_HK_TwoCompSys"/>
</dbReference>
<dbReference type="InterPro" id="IPR003594">
    <property type="entry name" value="HATPase_dom"/>
</dbReference>
<feature type="domain" description="Histidine kinase/HSP90-like ATPase" evidence="6">
    <location>
        <begin position="17"/>
        <end position="104"/>
    </location>
</feature>
<protein>
    <recommendedName>
        <fullName evidence="2">histidine kinase</fullName>
        <ecNumber evidence="2">2.7.13.3</ecNumber>
    </recommendedName>
</protein>
<dbReference type="Gene3D" id="3.30.565.10">
    <property type="entry name" value="Histidine kinase-like ATPase, C-terminal domain"/>
    <property type="match status" value="1"/>
</dbReference>
<dbReference type="GO" id="GO:0000160">
    <property type="term" value="P:phosphorelay signal transduction system"/>
    <property type="evidence" value="ECO:0007669"/>
    <property type="project" value="UniProtKB-KW"/>
</dbReference>
<accession>A0A398B3U9</accession>
<evidence type="ECO:0000313" key="8">
    <source>
        <dbReference type="Proteomes" id="UP000266016"/>
    </source>
</evidence>
<reference evidence="7 8" key="1">
    <citation type="submission" date="2018-08" db="EMBL/GenBank/DDBJ databases">
        <title>Bacillus jemisoniae sp. nov., Bacillus chryseoplanitiae sp. nov., Bacillus resnikiae sp. nov., and Bacillus frankliniae sp. nov., isolated from Viking spacecraft and associated surfaces.</title>
        <authorList>
            <person name="Seuylemezian A."/>
            <person name="Vaishampayan P."/>
        </authorList>
    </citation>
    <scope>NUCLEOTIDE SEQUENCE [LARGE SCALE GENOMIC DNA]</scope>
    <source>
        <strain evidence="7 8">MA001</strain>
    </source>
</reference>
<evidence type="ECO:0000256" key="3">
    <source>
        <dbReference type="ARBA" id="ARBA00022679"/>
    </source>
</evidence>
<sequence>MDYSLMNTAENTSQDVQKGIYETVREAITNGIKHGHARDFHIDISVHDNKLLVKVKDNGEGCADIKKSHGLRGMEDRIHSLNGKIQFVSSKGNGFAVEAEIPFETSVE</sequence>
<keyword evidence="5" id="KW-0902">Two-component regulatory system</keyword>
<evidence type="ECO:0000313" key="7">
    <source>
        <dbReference type="EMBL" id="RID82403.1"/>
    </source>
</evidence>
<name>A0A398B3U9_9BACI</name>
<dbReference type="GO" id="GO:0004673">
    <property type="term" value="F:protein histidine kinase activity"/>
    <property type="evidence" value="ECO:0007669"/>
    <property type="project" value="UniProtKB-EC"/>
</dbReference>
<comment type="catalytic activity">
    <reaction evidence="1">
        <text>ATP + protein L-histidine = ADP + protein N-phospho-L-histidine.</text>
        <dbReference type="EC" id="2.7.13.3"/>
    </reaction>
</comment>
<dbReference type="PANTHER" id="PTHR24421">
    <property type="entry name" value="NITRATE/NITRITE SENSOR PROTEIN NARX-RELATED"/>
    <property type="match status" value="1"/>
</dbReference>
<keyword evidence="3" id="KW-0808">Transferase</keyword>
<evidence type="ECO:0000256" key="5">
    <source>
        <dbReference type="ARBA" id="ARBA00023012"/>
    </source>
</evidence>
<dbReference type="AlphaFoldDB" id="A0A398B3U9"/>
<dbReference type="Proteomes" id="UP000266016">
    <property type="component" value="Unassembled WGS sequence"/>
</dbReference>
<comment type="caution">
    <text evidence="7">The sequence shown here is derived from an EMBL/GenBank/DDBJ whole genome shotgun (WGS) entry which is preliminary data.</text>
</comment>
<gene>
    <name evidence="7" type="ORF">D1953_18135</name>
</gene>
<dbReference type="InterPro" id="IPR036890">
    <property type="entry name" value="HATPase_C_sf"/>
</dbReference>
<dbReference type="CDD" id="cd16917">
    <property type="entry name" value="HATPase_UhpB-NarQ-NarX-like"/>
    <property type="match status" value="1"/>
</dbReference>
<dbReference type="PANTHER" id="PTHR24421:SF10">
    <property type="entry name" value="NITRATE_NITRITE SENSOR PROTEIN NARQ"/>
    <property type="match status" value="1"/>
</dbReference>
<organism evidence="7 8">
    <name type="scientific">Peribacillus asahii</name>
    <dbReference type="NCBI Taxonomy" id="228899"/>
    <lineage>
        <taxon>Bacteria</taxon>
        <taxon>Bacillati</taxon>
        <taxon>Bacillota</taxon>
        <taxon>Bacilli</taxon>
        <taxon>Bacillales</taxon>
        <taxon>Bacillaceae</taxon>
        <taxon>Peribacillus</taxon>
    </lineage>
</organism>
<keyword evidence="8" id="KW-1185">Reference proteome</keyword>
<dbReference type="EMBL" id="QWVS01000048">
    <property type="protein sequence ID" value="RID82403.1"/>
    <property type="molecule type" value="Genomic_DNA"/>
</dbReference>
<evidence type="ECO:0000256" key="1">
    <source>
        <dbReference type="ARBA" id="ARBA00000085"/>
    </source>
</evidence>
<proteinExistence type="predicted"/>
<evidence type="ECO:0000256" key="2">
    <source>
        <dbReference type="ARBA" id="ARBA00012438"/>
    </source>
</evidence>
<keyword evidence="4" id="KW-0418">Kinase</keyword>
<dbReference type="SUPFAM" id="SSF55874">
    <property type="entry name" value="ATPase domain of HSP90 chaperone/DNA topoisomerase II/histidine kinase"/>
    <property type="match status" value="1"/>
</dbReference>